<evidence type="ECO:0000313" key="1">
    <source>
        <dbReference type="EMBL" id="SFE75512.1"/>
    </source>
</evidence>
<evidence type="ECO:0000313" key="2">
    <source>
        <dbReference type="Proteomes" id="UP000198896"/>
    </source>
</evidence>
<name>A0A1I2D4U0_9FIRM</name>
<dbReference type="RefSeq" id="WP_093914047.1">
    <property type="nucleotide sequence ID" value="NZ_FONL01000017.1"/>
</dbReference>
<dbReference type="AlphaFoldDB" id="A0A1I2D4U0"/>
<dbReference type="EMBL" id="FONL01000017">
    <property type="protein sequence ID" value="SFE75512.1"/>
    <property type="molecule type" value="Genomic_DNA"/>
</dbReference>
<proteinExistence type="predicted"/>
<dbReference type="STRING" id="1123323.SAMN05216245_1174"/>
<protein>
    <submittedName>
        <fullName evidence="1">Uncharacterized protein</fullName>
    </submittedName>
</protein>
<accession>A0A1I2D4U0</accession>
<keyword evidence="2" id="KW-1185">Reference proteome</keyword>
<gene>
    <name evidence="1" type="ORF">SAMN05216245_1174</name>
</gene>
<reference evidence="1 2" key="1">
    <citation type="submission" date="2016-10" db="EMBL/GenBank/DDBJ databases">
        <authorList>
            <person name="de Groot N.N."/>
        </authorList>
    </citation>
    <scope>NUCLEOTIDE SEQUENCE [LARGE SCALE GENOMIC DNA]</scope>
    <source>
        <strain evidence="1 2">DSM 9236</strain>
    </source>
</reference>
<dbReference type="Proteomes" id="UP000198896">
    <property type="component" value="Unassembled WGS sequence"/>
</dbReference>
<sequence length="134" mass="15691">MVNGYTKKWRKKLLKSGFAKRFTKKYLYKMGAGAIRIKSWEYDEQMPLFQEYQSSPEYNRVYIRVVGEDAYCMLNFSFADFQEELFAYMDSIGAAKGDPDRNLLYVLDNRRFCVVENFLEAVRTLLTNSLAPAS</sequence>
<organism evidence="1 2">
    <name type="scientific">Succiniclasticum ruminis DSM 9236</name>
    <dbReference type="NCBI Taxonomy" id="1123323"/>
    <lineage>
        <taxon>Bacteria</taxon>
        <taxon>Bacillati</taxon>
        <taxon>Bacillota</taxon>
        <taxon>Negativicutes</taxon>
        <taxon>Acidaminococcales</taxon>
        <taxon>Acidaminococcaceae</taxon>
        <taxon>Succiniclasticum</taxon>
    </lineage>
</organism>